<dbReference type="GO" id="GO:0043139">
    <property type="term" value="F:5'-3' DNA helicase activity"/>
    <property type="evidence" value="ECO:0007669"/>
    <property type="project" value="UniProtKB-EC"/>
</dbReference>
<evidence type="ECO:0000313" key="7">
    <source>
        <dbReference type="EMBL" id="HDS10168.1"/>
    </source>
</evidence>
<dbReference type="GO" id="GO:0043138">
    <property type="term" value="F:3'-5' DNA helicase activity"/>
    <property type="evidence" value="ECO:0007669"/>
    <property type="project" value="UniProtKB-EC"/>
</dbReference>
<evidence type="ECO:0000256" key="3">
    <source>
        <dbReference type="ARBA" id="ARBA00048954"/>
    </source>
</evidence>
<organism evidence="7">
    <name type="scientific">Fervidicoccus fontis</name>
    <dbReference type="NCBI Taxonomy" id="683846"/>
    <lineage>
        <taxon>Archaea</taxon>
        <taxon>Thermoproteota</taxon>
        <taxon>Thermoprotei</taxon>
        <taxon>Fervidicoccales</taxon>
        <taxon>Fervidicoccaceae</taxon>
        <taxon>Fervidicoccus</taxon>
    </lineage>
</organism>
<keyword evidence="5" id="KW-0812">Transmembrane</keyword>
<dbReference type="InterPro" id="IPR002789">
    <property type="entry name" value="HerA_central"/>
</dbReference>
<evidence type="ECO:0000256" key="1">
    <source>
        <dbReference type="ARBA" id="ARBA00007816"/>
    </source>
</evidence>
<dbReference type="PANTHER" id="PTHR42957">
    <property type="entry name" value="HELICASE MJ1565-RELATED"/>
    <property type="match status" value="1"/>
</dbReference>
<feature type="transmembrane region" description="Helical" evidence="5">
    <location>
        <begin position="43"/>
        <end position="64"/>
    </location>
</feature>
<comment type="catalytic activity">
    <reaction evidence="4">
        <text>ATP + H2O = ADP + phosphate + H(+)</text>
        <dbReference type="Rhea" id="RHEA:13065"/>
        <dbReference type="ChEBI" id="CHEBI:15377"/>
        <dbReference type="ChEBI" id="CHEBI:15378"/>
        <dbReference type="ChEBI" id="CHEBI:30616"/>
        <dbReference type="ChEBI" id="CHEBI:43474"/>
        <dbReference type="ChEBI" id="CHEBI:456216"/>
        <dbReference type="EC" id="5.6.2.4"/>
    </reaction>
</comment>
<comment type="caution">
    <text evidence="7">The sequence shown here is derived from an EMBL/GenBank/DDBJ whole genome shotgun (WGS) entry which is preliminary data.</text>
</comment>
<dbReference type="SMART" id="SM00382">
    <property type="entry name" value="AAA"/>
    <property type="match status" value="1"/>
</dbReference>
<keyword evidence="7" id="KW-0067">ATP-binding</keyword>
<dbReference type="InterPro" id="IPR008571">
    <property type="entry name" value="HerA-like"/>
</dbReference>
<dbReference type="EMBL" id="DSDY01000035">
    <property type="protein sequence ID" value="HDS10168.1"/>
    <property type="molecule type" value="Genomic_DNA"/>
</dbReference>
<evidence type="ECO:0000256" key="2">
    <source>
        <dbReference type="ARBA" id="ARBA00034617"/>
    </source>
</evidence>
<name>A0A7C1I4X4_9CREN</name>
<reference evidence="7" key="1">
    <citation type="journal article" date="2020" name="mSystems">
        <title>Genome- and Community-Level Interaction Insights into Carbon Utilization and Element Cycling Functions of Hydrothermarchaeota in Hydrothermal Sediment.</title>
        <authorList>
            <person name="Zhou Z."/>
            <person name="Liu Y."/>
            <person name="Xu W."/>
            <person name="Pan J."/>
            <person name="Luo Z.H."/>
            <person name="Li M."/>
        </authorList>
    </citation>
    <scope>NUCLEOTIDE SEQUENCE [LARGE SCALE GENOMIC DNA]</scope>
    <source>
        <strain evidence="7">SpSt-123</strain>
    </source>
</reference>
<dbReference type="Gene3D" id="3.40.50.300">
    <property type="entry name" value="P-loop containing nucleotide triphosphate hydrolases"/>
    <property type="match status" value="2"/>
</dbReference>
<comment type="catalytic activity">
    <reaction evidence="3">
        <text>ATP + H2O = ADP + phosphate + H(+)</text>
        <dbReference type="Rhea" id="RHEA:13065"/>
        <dbReference type="ChEBI" id="CHEBI:15377"/>
        <dbReference type="ChEBI" id="CHEBI:15378"/>
        <dbReference type="ChEBI" id="CHEBI:30616"/>
        <dbReference type="ChEBI" id="CHEBI:43474"/>
        <dbReference type="ChEBI" id="CHEBI:456216"/>
        <dbReference type="EC" id="5.6.2.3"/>
    </reaction>
</comment>
<comment type="similarity">
    <text evidence="1">Belongs to the HerA family.</text>
</comment>
<feature type="transmembrane region" description="Helical" evidence="5">
    <location>
        <begin position="15"/>
        <end position="31"/>
    </location>
</feature>
<evidence type="ECO:0000259" key="6">
    <source>
        <dbReference type="SMART" id="SM00382"/>
    </source>
</evidence>
<dbReference type="GO" id="GO:0005524">
    <property type="term" value="F:ATP binding"/>
    <property type="evidence" value="ECO:0007669"/>
    <property type="project" value="UniProtKB-KW"/>
</dbReference>
<accession>A0A7C1I4X4</accession>
<feature type="domain" description="AAA+ ATPase" evidence="6">
    <location>
        <begin position="208"/>
        <end position="476"/>
    </location>
</feature>
<comment type="catalytic activity">
    <reaction evidence="2">
        <text>Couples ATP hydrolysis with the unwinding of duplex DNA by translocating in the 3'-5' direction.</text>
        <dbReference type="EC" id="5.6.2.4"/>
    </reaction>
</comment>
<dbReference type="InterPro" id="IPR003593">
    <property type="entry name" value="AAA+_ATPase"/>
</dbReference>
<evidence type="ECO:0000256" key="4">
    <source>
        <dbReference type="ARBA" id="ARBA00048988"/>
    </source>
</evidence>
<dbReference type="InterPro" id="IPR027417">
    <property type="entry name" value="P-loop_NTPase"/>
</dbReference>
<keyword evidence="5" id="KW-1133">Transmembrane helix</keyword>
<evidence type="ECO:0000256" key="5">
    <source>
        <dbReference type="SAM" id="Phobius"/>
    </source>
</evidence>
<sequence length="516" mass="56082">MLGRSKKNSLFEKELLVLSISFGIAVISVIMNGKTLMPVNTGIPPSAIIPALALTVSLVLVVKASKHGRKGLMKSWIIMGSSTDELREATKLLVSFLKRRSLGTRNTFYLLHVIRNGEEHVQLCAPGNTGSLIEEFLSSLKPEIEYKPGKPADCPGEKDAARANIHGDVATREAVDAGEHNAELAGKDAVLIGCTYEGSPVYIAKKDFFRHVGVFGSTGSGKTTTCSIIASRLAGIGTRVVVLDWHGEYPGLLPPMVTSVLRPVSMQMSINPFAIGDRESLVDILVDVFDLTLPQASLLSRVLRENEDLPTLQKLLEAAMDNEDNGGWNREIKLAIARRMEPLLSREGTVLFSIKNSFALPEKGSVLVIDLSDISSNRLRKLYSLMYLRLIYAEAIKKSPLETVVIIDEAHNILPKTEVNFIAKMLAEVRKMMLGLVISTQSPSSINPEYLKNLNTKIVHRVVNGADKRVLVESLGGPGKLSSLLSSLRVGYAIISLPDSPKPQLVKITSVCGGQG</sequence>
<dbReference type="PANTHER" id="PTHR42957:SF1">
    <property type="entry name" value="HELICASE MJ1565-RELATED"/>
    <property type="match status" value="1"/>
</dbReference>
<keyword evidence="5" id="KW-0472">Membrane</keyword>
<dbReference type="AlphaFoldDB" id="A0A7C1I4X4"/>
<keyword evidence="7" id="KW-0547">Nucleotide-binding</keyword>
<gene>
    <name evidence="7" type="ORF">ENO04_00885</name>
</gene>
<protein>
    <submittedName>
        <fullName evidence="7">ATP-binding protein</fullName>
    </submittedName>
</protein>
<dbReference type="CDD" id="cd01127">
    <property type="entry name" value="TrwB_TraG_TraD_VirD4"/>
    <property type="match status" value="1"/>
</dbReference>
<dbReference type="Pfam" id="PF01935">
    <property type="entry name" value="DUF87"/>
    <property type="match status" value="1"/>
</dbReference>
<dbReference type="SUPFAM" id="SSF52540">
    <property type="entry name" value="P-loop containing nucleoside triphosphate hydrolases"/>
    <property type="match status" value="1"/>
</dbReference>
<proteinExistence type="inferred from homology"/>